<organism evidence="1 2">
    <name type="scientific">Shewanella corallii</name>
    <dbReference type="NCBI Taxonomy" id="560080"/>
    <lineage>
        <taxon>Bacteria</taxon>
        <taxon>Pseudomonadati</taxon>
        <taxon>Pseudomonadota</taxon>
        <taxon>Gammaproteobacteria</taxon>
        <taxon>Alteromonadales</taxon>
        <taxon>Shewanellaceae</taxon>
        <taxon>Shewanella</taxon>
    </lineage>
</organism>
<evidence type="ECO:0000313" key="1">
    <source>
        <dbReference type="EMBL" id="MCL2915015.1"/>
    </source>
</evidence>
<dbReference type="InterPro" id="IPR045584">
    <property type="entry name" value="Pilin-like"/>
</dbReference>
<reference evidence="1 2" key="1">
    <citation type="submission" date="2022-01" db="EMBL/GenBank/DDBJ databases">
        <title>Whole genome-based taxonomy of the Shewanellaceae.</title>
        <authorList>
            <person name="Martin-Rodriguez A.J."/>
        </authorList>
    </citation>
    <scope>NUCLEOTIDE SEQUENCE [LARGE SCALE GENOMIC DNA]</scope>
    <source>
        <strain evidence="1 2">DSM 21332</strain>
    </source>
</reference>
<dbReference type="Pfam" id="PF07963">
    <property type="entry name" value="N_methyl"/>
    <property type="match status" value="1"/>
</dbReference>
<dbReference type="EMBL" id="JAKIKT010000006">
    <property type="protein sequence ID" value="MCL2915015.1"/>
    <property type="molecule type" value="Genomic_DNA"/>
</dbReference>
<proteinExistence type="predicted"/>
<evidence type="ECO:0000313" key="2">
    <source>
        <dbReference type="Proteomes" id="UP001202831"/>
    </source>
</evidence>
<accession>A0ABT0N9H0</accession>
<gene>
    <name evidence="1" type="ORF">L2725_14740</name>
</gene>
<dbReference type="SUPFAM" id="SSF54523">
    <property type="entry name" value="Pili subunits"/>
    <property type="match status" value="1"/>
</dbReference>
<protein>
    <submittedName>
        <fullName evidence="1">Type II secretion system GspH family protein</fullName>
    </submittedName>
</protein>
<dbReference type="InterPro" id="IPR012902">
    <property type="entry name" value="N_methyl_site"/>
</dbReference>
<dbReference type="NCBIfam" id="TIGR02532">
    <property type="entry name" value="IV_pilin_GFxxxE"/>
    <property type="match status" value="1"/>
</dbReference>
<dbReference type="Gene3D" id="3.30.700.10">
    <property type="entry name" value="Glycoprotein, Type 4 Pilin"/>
    <property type="match status" value="1"/>
</dbReference>
<name>A0ABT0N9H0_9GAMM</name>
<dbReference type="RefSeq" id="WP_249249636.1">
    <property type="nucleotide sequence ID" value="NZ_JAKIKT010000006.1"/>
</dbReference>
<comment type="caution">
    <text evidence="1">The sequence shown here is derived from an EMBL/GenBank/DDBJ whole genome shotgun (WGS) entry which is preliminary data.</text>
</comment>
<sequence length="110" mass="11918">MSRRNGFTLIELVVVILILGIPAVIAAPKFINHQSDAKTATIQGFLGSIKSTMGMLHMKANIQGKTGADVTVDTDFGPYQFHNAYPETRSESTSPARYFVQTFIDLGGSP</sequence>
<keyword evidence="2" id="KW-1185">Reference proteome</keyword>
<dbReference type="Proteomes" id="UP001202831">
    <property type="component" value="Unassembled WGS sequence"/>
</dbReference>